<feature type="compositionally biased region" description="Basic and acidic residues" evidence="1">
    <location>
        <begin position="123"/>
        <end position="153"/>
    </location>
</feature>
<dbReference type="SUPFAM" id="SSF48452">
    <property type="entry name" value="TPR-like"/>
    <property type="match status" value="1"/>
</dbReference>
<reference evidence="3 4" key="1">
    <citation type="submission" date="2016-10" db="EMBL/GenBank/DDBJ databases">
        <title>The genome sequence of Colletotrichum fioriniae PJ7.</title>
        <authorList>
            <person name="Baroncelli R."/>
        </authorList>
    </citation>
    <scope>NUCLEOTIDE SEQUENCE [LARGE SCALE GENOMIC DNA]</scope>
    <source>
        <strain evidence="3 4">Tom-12</strain>
    </source>
</reference>
<evidence type="ECO:0000313" key="4">
    <source>
        <dbReference type="Proteomes" id="UP001227543"/>
    </source>
</evidence>
<comment type="caution">
    <text evidence="3">The sequence shown here is derived from an EMBL/GenBank/DDBJ whole genome shotgun (WGS) entry which is preliminary data.</text>
</comment>
<evidence type="ECO:0000256" key="1">
    <source>
        <dbReference type="SAM" id="MobiDB-lite"/>
    </source>
</evidence>
<feature type="region of interest" description="Disordered" evidence="1">
    <location>
        <begin position="1"/>
        <end position="153"/>
    </location>
</feature>
<protein>
    <recommendedName>
        <fullName evidence="2">DNA/RNA-binding domain-containing protein</fullName>
    </recommendedName>
</protein>
<dbReference type="PANTHER" id="PTHR15696">
    <property type="entry name" value="SMG-7 SUPPRESSOR WITH MORPHOLOGICAL EFFECT ON GENITALIA PROTEIN 7"/>
    <property type="match status" value="1"/>
</dbReference>
<accession>A0ABQ9QHH4</accession>
<dbReference type="EMBL" id="MLFU01000264">
    <property type="protein sequence ID" value="KAK1470439.1"/>
    <property type="molecule type" value="Genomic_DNA"/>
</dbReference>
<feature type="compositionally biased region" description="Basic and acidic residues" evidence="1">
    <location>
        <begin position="48"/>
        <end position="60"/>
    </location>
</feature>
<feature type="compositionally biased region" description="Polar residues" evidence="1">
    <location>
        <begin position="1"/>
        <end position="11"/>
    </location>
</feature>
<dbReference type="RefSeq" id="XP_060372632.1">
    <property type="nucleotide sequence ID" value="XM_060532793.1"/>
</dbReference>
<feature type="compositionally biased region" description="Basic residues" evidence="1">
    <location>
        <begin position="77"/>
        <end position="87"/>
    </location>
</feature>
<evidence type="ECO:0000313" key="3">
    <source>
        <dbReference type="EMBL" id="KAK1470439.1"/>
    </source>
</evidence>
<dbReference type="Proteomes" id="UP001227543">
    <property type="component" value="Unassembled WGS sequence"/>
</dbReference>
<dbReference type="PANTHER" id="PTHR15696:SF0">
    <property type="entry name" value="TELOMERASE-BINDING PROTEIN EST1A"/>
    <property type="match status" value="1"/>
</dbReference>
<dbReference type="InterPro" id="IPR045153">
    <property type="entry name" value="Est1/Ebs1-like"/>
</dbReference>
<gene>
    <name evidence="3" type="ORF">CTAM01_16801</name>
</gene>
<dbReference type="GeneID" id="85417031"/>
<dbReference type="Gene3D" id="1.25.40.10">
    <property type="entry name" value="Tetratricopeptide repeat domain"/>
    <property type="match status" value="1"/>
</dbReference>
<dbReference type="InterPro" id="IPR018834">
    <property type="entry name" value="DNA/RNA-bd_Est1-type"/>
</dbReference>
<evidence type="ECO:0000259" key="2">
    <source>
        <dbReference type="Pfam" id="PF10373"/>
    </source>
</evidence>
<dbReference type="Pfam" id="PF10373">
    <property type="entry name" value="EST1_DNA_bind"/>
    <property type="match status" value="1"/>
</dbReference>
<organism evidence="3 4">
    <name type="scientific">Colletotrichum tamarilloi</name>
    <dbReference type="NCBI Taxonomy" id="1209934"/>
    <lineage>
        <taxon>Eukaryota</taxon>
        <taxon>Fungi</taxon>
        <taxon>Dikarya</taxon>
        <taxon>Ascomycota</taxon>
        <taxon>Pezizomycotina</taxon>
        <taxon>Sordariomycetes</taxon>
        <taxon>Hypocreomycetidae</taxon>
        <taxon>Glomerellales</taxon>
        <taxon>Glomerellaceae</taxon>
        <taxon>Colletotrichum</taxon>
        <taxon>Colletotrichum acutatum species complex</taxon>
    </lineage>
</organism>
<feature type="domain" description="DNA/RNA-binding" evidence="2">
    <location>
        <begin position="280"/>
        <end position="365"/>
    </location>
</feature>
<proteinExistence type="predicted"/>
<keyword evidence="4" id="KW-1185">Reference proteome</keyword>
<dbReference type="InterPro" id="IPR011990">
    <property type="entry name" value="TPR-like_helical_dom_sf"/>
</dbReference>
<sequence length="375" mass="42440">MTNGSSSQENSEVLIDQYRQRTRAKSNQPQPPLESTASKQEPIDQDDPSSHESVAGHDSQEASSPSSEKNKRKDGGHGSSHQKRSRARQQPQASDASYAEDTDFQRDPAHKAGRLWTPEEEESAPRRTDGGRYKERDGSDLPRAASDRSFEHPRFSNFDNAEVLIKQLETRPISQEQLVAEVKGIYAGLDMIESQCIEVDNAQSSNNETNPKLNNEQWQALIDLHRTLLHEHHDFFLASQHPLASPALRRLASKHAMLERMMTIEDDDLKDREVWTSVSRHWYPKASDKAPQTGRLYHHLAILARPNALQQLFYYTKSLCVPLPFLSARESIMTLFDPHLNGTQTRLQEIDAAFVRAHAILFSGKNTEQLSSSIN</sequence>
<name>A0ABQ9QHH4_9PEZI</name>
<feature type="compositionally biased region" description="Polar residues" evidence="1">
    <location>
        <begin position="25"/>
        <end position="39"/>
    </location>
</feature>